<dbReference type="CDD" id="cd00075">
    <property type="entry name" value="HATPase"/>
    <property type="match status" value="1"/>
</dbReference>
<dbReference type="PROSITE" id="PS50110">
    <property type="entry name" value="RESPONSE_REGULATORY"/>
    <property type="match status" value="1"/>
</dbReference>
<dbReference type="RefSeq" id="WP_317163399.1">
    <property type="nucleotide sequence ID" value="NZ_WPIK01000005.1"/>
</dbReference>
<dbReference type="Proteomes" id="UP000462014">
    <property type="component" value="Unassembled WGS sequence"/>
</dbReference>
<dbReference type="PANTHER" id="PTHR43547">
    <property type="entry name" value="TWO-COMPONENT HISTIDINE KINASE"/>
    <property type="match status" value="1"/>
</dbReference>
<dbReference type="Gene3D" id="3.40.50.2300">
    <property type="match status" value="1"/>
</dbReference>
<dbReference type="Pfam" id="PF02518">
    <property type="entry name" value="HATPase_c"/>
    <property type="match status" value="1"/>
</dbReference>
<comment type="caution">
    <text evidence="7">The sequence shown here is derived from an EMBL/GenBank/DDBJ whole genome shotgun (WGS) entry which is preliminary data.</text>
</comment>
<feature type="modified residue" description="4-aspartylphosphate" evidence="4">
    <location>
        <position position="57"/>
    </location>
</feature>
<organism evidence="7 8">
    <name type="scientific">Mucilaginibacter arboris</name>
    <dbReference type="NCBI Taxonomy" id="2682090"/>
    <lineage>
        <taxon>Bacteria</taxon>
        <taxon>Pseudomonadati</taxon>
        <taxon>Bacteroidota</taxon>
        <taxon>Sphingobacteriia</taxon>
        <taxon>Sphingobacteriales</taxon>
        <taxon>Sphingobacteriaceae</taxon>
        <taxon>Mucilaginibacter</taxon>
    </lineage>
</organism>
<gene>
    <name evidence="7" type="ORF">GO621_06805</name>
</gene>
<keyword evidence="8" id="KW-1185">Reference proteome</keyword>
<dbReference type="InterPro" id="IPR036890">
    <property type="entry name" value="HATPase_C_sf"/>
</dbReference>
<reference evidence="7 8" key="1">
    <citation type="submission" date="2019-12" db="EMBL/GenBank/DDBJ databases">
        <title>Mucilaginibacter sp. HMF7410 genome sequencing and assembly.</title>
        <authorList>
            <person name="Kang H."/>
            <person name="Cha I."/>
            <person name="Kim H."/>
            <person name="Joh K."/>
        </authorList>
    </citation>
    <scope>NUCLEOTIDE SEQUENCE [LARGE SCALE GENOMIC DNA]</scope>
    <source>
        <strain evidence="7 8">HMF7410</strain>
    </source>
</reference>
<dbReference type="EC" id="2.7.13.3" evidence="2"/>
<dbReference type="SMART" id="SM00388">
    <property type="entry name" value="HisKA"/>
    <property type="match status" value="1"/>
</dbReference>
<dbReference type="InterPro" id="IPR011006">
    <property type="entry name" value="CheY-like_superfamily"/>
</dbReference>
<dbReference type="InterPro" id="IPR001789">
    <property type="entry name" value="Sig_transdc_resp-reg_receiver"/>
</dbReference>
<dbReference type="InterPro" id="IPR003661">
    <property type="entry name" value="HisK_dim/P_dom"/>
</dbReference>
<dbReference type="PRINTS" id="PR00344">
    <property type="entry name" value="BCTRLSENSOR"/>
</dbReference>
<dbReference type="PROSITE" id="PS50109">
    <property type="entry name" value="HIS_KIN"/>
    <property type="match status" value="1"/>
</dbReference>
<name>A0A7K1SV75_9SPHI</name>
<evidence type="ECO:0000256" key="3">
    <source>
        <dbReference type="ARBA" id="ARBA00022553"/>
    </source>
</evidence>
<evidence type="ECO:0000256" key="4">
    <source>
        <dbReference type="PROSITE-ProRule" id="PRU00169"/>
    </source>
</evidence>
<dbReference type="CDD" id="cd00082">
    <property type="entry name" value="HisKA"/>
    <property type="match status" value="1"/>
</dbReference>
<comment type="catalytic activity">
    <reaction evidence="1">
        <text>ATP + protein L-histidine = ADP + protein N-phospho-L-histidine.</text>
        <dbReference type="EC" id="2.7.13.3"/>
    </reaction>
</comment>
<dbReference type="InterPro" id="IPR005467">
    <property type="entry name" value="His_kinase_dom"/>
</dbReference>
<dbReference type="GO" id="GO:0000155">
    <property type="term" value="F:phosphorelay sensor kinase activity"/>
    <property type="evidence" value="ECO:0007669"/>
    <property type="project" value="InterPro"/>
</dbReference>
<accession>A0A7K1SV75</accession>
<evidence type="ECO:0000259" key="5">
    <source>
        <dbReference type="PROSITE" id="PS50109"/>
    </source>
</evidence>
<protein>
    <recommendedName>
        <fullName evidence="2">histidine kinase</fullName>
        <ecNumber evidence="2">2.7.13.3</ecNumber>
    </recommendedName>
</protein>
<dbReference type="Pfam" id="PF00512">
    <property type="entry name" value="HisKA"/>
    <property type="match status" value="1"/>
</dbReference>
<feature type="domain" description="Response regulatory" evidence="6">
    <location>
        <begin position="8"/>
        <end position="123"/>
    </location>
</feature>
<dbReference type="SUPFAM" id="SSF52172">
    <property type="entry name" value="CheY-like"/>
    <property type="match status" value="1"/>
</dbReference>
<dbReference type="SMART" id="SM00448">
    <property type="entry name" value="REC"/>
    <property type="match status" value="1"/>
</dbReference>
<dbReference type="InterPro" id="IPR004358">
    <property type="entry name" value="Sig_transdc_His_kin-like_C"/>
</dbReference>
<dbReference type="InterPro" id="IPR003594">
    <property type="entry name" value="HATPase_dom"/>
</dbReference>
<dbReference type="Pfam" id="PF00072">
    <property type="entry name" value="Response_reg"/>
    <property type="match status" value="1"/>
</dbReference>
<dbReference type="SMART" id="SM00387">
    <property type="entry name" value="HATPase_c"/>
    <property type="match status" value="1"/>
</dbReference>
<dbReference type="SUPFAM" id="SSF47384">
    <property type="entry name" value="Homodimeric domain of signal transducing histidine kinase"/>
    <property type="match status" value="1"/>
</dbReference>
<dbReference type="Gene3D" id="1.10.287.130">
    <property type="match status" value="1"/>
</dbReference>
<evidence type="ECO:0000313" key="8">
    <source>
        <dbReference type="Proteomes" id="UP000462014"/>
    </source>
</evidence>
<feature type="domain" description="Histidine kinase" evidence="5">
    <location>
        <begin position="152"/>
        <end position="363"/>
    </location>
</feature>
<dbReference type="SUPFAM" id="SSF55874">
    <property type="entry name" value="ATPase domain of HSP90 chaperone/DNA topoisomerase II/histidine kinase"/>
    <property type="match status" value="1"/>
</dbReference>
<proteinExistence type="predicted"/>
<dbReference type="EMBL" id="WPIK01000005">
    <property type="protein sequence ID" value="MVN21242.1"/>
    <property type="molecule type" value="Genomic_DNA"/>
</dbReference>
<dbReference type="AlphaFoldDB" id="A0A7K1SV75"/>
<evidence type="ECO:0000256" key="1">
    <source>
        <dbReference type="ARBA" id="ARBA00000085"/>
    </source>
</evidence>
<dbReference type="Gene3D" id="3.30.565.10">
    <property type="entry name" value="Histidine kinase-like ATPase, C-terminal domain"/>
    <property type="match status" value="1"/>
</dbReference>
<evidence type="ECO:0000256" key="2">
    <source>
        <dbReference type="ARBA" id="ARBA00012438"/>
    </source>
</evidence>
<keyword evidence="3 4" id="KW-0597">Phosphoprotein</keyword>
<evidence type="ECO:0000313" key="7">
    <source>
        <dbReference type="EMBL" id="MVN21242.1"/>
    </source>
</evidence>
<dbReference type="InterPro" id="IPR036097">
    <property type="entry name" value="HisK_dim/P_sf"/>
</dbReference>
<sequence length="363" mass="41849">MSKTDKIKILYLDDEVNNLIGFKASFRVDYTILVANNSTEAYQHLEKNPDIRIIFCDQRMPDKTGVEFFEEARSLYPLPIRILLTGYTDIESVIDSINRGNIFRYVKKPWTNEDILSCIDQANKFYMVNSMLSLKNIELQKAYNELEKFAYSVTHDIRGPLLSILGAADVAQYIDDIEEIKEMLRLMEKSVKKLDTFILNIHDYYSLKQGELQIKEVNFEDVVKDQTDNYKMTTNMKNINFIAHVEQNETFRTDEMSLKIILSNLLSNAFKYQKKHNRNKLVELAIQVRRGIATLQIKDNGIGIQEKHIDDIFNMFYRATAEEVGSGIGLYNVKDAVAKIGGEIKVTSVFDEGTTFLITIPTK</sequence>
<dbReference type="PANTHER" id="PTHR43547:SF2">
    <property type="entry name" value="HYBRID SIGNAL TRANSDUCTION HISTIDINE KINASE C"/>
    <property type="match status" value="1"/>
</dbReference>
<dbReference type="CDD" id="cd17569">
    <property type="entry name" value="REC_HupR-like"/>
    <property type="match status" value="1"/>
</dbReference>
<evidence type="ECO:0000259" key="6">
    <source>
        <dbReference type="PROSITE" id="PS50110"/>
    </source>
</evidence>